<protein>
    <submittedName>
        <fullName evidence="2">Uncharacterized protein</fullName>
    </submittedName>
</protein>
<proteinExistence type="predicted"/>
<accession>A0A439D2C1</accession>
<evidence type="ECO:0000313" key="3">
    <source>
        <dbReference type="Proteomes" id="UP000286045"/>
    </source>
</evidence>
<feature type="compositionally biased region" description="Acidic residues" evidence="1">
    <location>
        <begin position="111"/>
        <end position="130"/>
    </location>
</feature>
<feature type="compositionally biased region" description="Basic and acidic residues" evidence="1">
    <location>
        <begin position="133"/>
        <end position="144"/>
    </location>
</feature>
<reference evidence="2 3" key="1">
    <citation type="submission" date="2018-12" db="EMBL/GenBank/DDBJ databases">
        <title>Draft genome sequence of Xylaria grammica IHI A82.</title>
        <authorList>
            <person name="Buettner E."/>
            <person name="Kellner H."/>
        </authorList>
    </citation>
    <scope>NUCLEOTIDE SEQUENCE [LARGE SCALE GENOMIC DNA]</scope>
    <source>
        <strain evidence="2 3">IHI A82</strain>
    </source>
</reference>
<feature type="compositionally biased region" description="Pro residues" evidence="1">
    <location>
        <begin position="151"/>
        <end position="160"/>
    </location>
</feature>
<name>A0A439D2C1_9PEZI</name>
<dbReference type="AlphaFoldDB" id="A0A439D2C1"/>
<dbReference type="EMBL" id="RYZI01000193">
    <property type="protein sequence ID" value="RWA08568.1"/>
    <property type="molecule type" value="Genomic_DNA"/>
</dbReference>
<comment type="caution">
    <text evidence="2">The sequence shown here is derived from an EMBL/GenBank/DDBJ whole genome shotgun (WGS) entry which is preliminary data.</text>
</comment>
<evidence type="ECO:0000313" key="2">
    <source>
        <dbReference type="EMBL" id="RWA08568.1"/>
    </source>
</evidence>
<evidence type="ECO:0000256" key="1">
    <source>
        <dbReference type="SAM" id="MobiDB-lite"/>
    </source>
</evidence>
<dbReference type="Proteomes" id="UP000286045">
    <property type="component" value="Unassembled WGS sequence"/>
</dbReference>
<keyword evidence="3" id="KW-1185">Reference proteome</keyword>
<organism evidence="2 3">
    <name type="scientific">Xylaria grammica</name>
    <dbReference type="NCBI Taxonomy" id="363999"/>
    <lineage>
        <taxon>Eukaryota</taxon>
        <taxon>Fungi</taxon>
        <taxon>Dikarya</taxon>
        <taxon>Ascomycota</taxon>
        <taxon>Pezizomycotina</taxon>
        <taxon>Sordariomycetes</taxon>
        <taxon>Xylariomycetidae</taxon>
        <taxon>Xylariales</taxon>
        <taxon>Xylariaceae</taxon>
        <taxon>Xylaria</taxon>
    </lineage>
</organism>
<sequence length="224" mass="24126">MEGANYHTFNIQLPLGVHIVTPMATSSSLLDRFSLLIATALGALQQSAQRKEIERAVTSEPLSEVQPFELDLALRELALETAQTITKDFVERLTKKLSPELPALPSPPAEPEPEPEPESVEESVAEEPPVEEPPIKEPPVKEPAVEVFVPEPEPPNPATQPPSAYQEGQDVTNPDLAAVLAALKKCGTGYNFAKVAGGFRCGGGTHFVSDNEAQAAYQKRVGVR</sequence>
<feature type="region of interest" description="Disordered" evidence="1">
    <location>
        <begin position="98"/>
        <end position="171"/>
    </location>
</feature>
<gene>
    <name evidence="2" type="ORF">EKO27_g6536</name>
</gene>